<comment type="similarity">
    <text evidence="4">Belongs to the methyl-accepting chemotaxis (MCP) protein family.</text>
</comment>
<dbReference type="GO" id="GO:0005886">
    <property type="term" value="C:plasma membrane"/>
    <property type="evidence" value="ECO:0007669"/>
    <property type="project" value="UniProtKB-SubCell"/>
</dbReference>
<dbReference type="PROSITE" id="PS50192">
    <property type="entry name" value="T_SNARE"/>
    <property type="match status" value="1"/>
</dbReference>
<keyword evidence="2" id="KW-0472">Membrane</keyword>
<organism evidence="8 9">
    <name type="scientific">Aestuariispira insulae</name>
    <dbReference type="NCBI Taxonomy" id="1461337"/>
    <lineage>
        <taxon>Bacteria</taxon>
        <taxon>Pseudomonadati</taxon>
        <taxon>Pseudomonadota</taxon>
        <taxon>Alphaproteobacteria</taxon>
        <taxon>Rhodospirillales</taxon>
        <taxon>Kiloniellaceae</taxon>
        <taxon>Aestuariispira</taxon>
    </lineage>
</organism>
<comment type="caution">
    <text evidence="8">The sequence shown here is derived from an EMBL/GenBank/DDBJ whole genome shotgun (WGS) entry which is preliminary data.</text>
</comment>
<dbReference type="InterPro" id="IPR004090">
    <property type="entry name" value="Chemotax_Me-accpt_rcpt"/>
</dbReference>
<keyword evidence="2" id="KW-0997">Cell inner membrane</keyword>
<dbReference type="Gene3D" id="1.10.287.950">
    <property type="entry name" value="Methyl-accepting chemotaxis protein"/>
    <property type="match status" value="1"/>
</dbReference>
<dbReference type="GO" id="GO:0006935">
    <property type="term" value="P:chemotaxis"/>
    <property type="evidence" value="ECO:0007669"/>
    <property type="project" value="InterPro"/>
</dbReference>
<evidence type="ECO:0000256" key="3">
    <source>
        <dbReference type="ARBA" id="ARBA00023224"/>
    </source>
</evidence>
<evidence type="ECO:0000256" key="1">
    <source>
        <dbReference type="ARBA" id="ARBA00004429"/>
    </source>
</evidence>
<name>A0A3D9HJP1_9PROT</name>
<keyword evidence="3 5" id="KW-0807">Transducer</keyword>
<keyword evidence="2" id="KW-1003">Cell membrane</keyword>
<dbReference type="GO" id="GO:0007165">
    <property type="term" value="P:signal transduction"/>
    <property type="evidence" value="ECO:0007669"/>
    <property type="project" value="UniProtKB-KW"/>
</dbReference>
<dbReference type="PANTHER" id="PTHR32089">
    <property type="entry name" value="METHYL-ACCEPTING CHEMOTAXIS PROTEIN MCPB"/>
    <property type="match status" value="1"/>
</dbReference>
<dbReference type="EMBL" id="QRDW01000005">
    <property type="protein sequence ID" value="RED49645.1"/>
    <property type="molecule type" value="Genomic_DNA"/>
</dbReference>
<evidence type="ECO:0000256" key="4">
    <source>
        <dbReference type="ARBA" id="ARBA00029447"/>
    </source>
</evidence>
<gene>
    <name evidence="8" type="ORF">DFP90_10515</name>
</gene>
<dbReference type="InterPro" id="IPR004089">
    <property type="entry name" value="MCPsignal_dom"/>
</dbReference>
<evidence type="ECO:0000313" key="8">
    <source>
        <dbReference type="EMBL" id="RED49645.1"/>
    </source>
</evidence>
<evidence type="ECO:0000259" key="6">
    <source>
        <dbReference type="PROSITE" id="PS50111"/>
    </source>
</evidence>
<dbReference type="SUPFAM" id="SSF58104">
    <property type="entry name" value="Methyl-accepting chemotaxis protein (MCP) signaling domain"/>
    <property type="match status" value="1"/>
</dbReference>
<comment type="subcellular location">
    <subcellularLocation>
        <location evidence="1">Cell inner membrane</location>
        <topology evidence="1">Multi-pass membrane protein</topology>
    </subcellularLocation>
</comment>
<dbReference type="PANTHER" id="PTHR32089:SF112">
    <property type="entry name" value="LYSOZYME-LIKE PROTEIN-RELATED"/>
    <property type="match status" value="1"/>
</dbReference>
<dbReference type="SMART" id="SM00283">
    <property type="entry name" value="MA"/>
    <property type="match status" value="1"/>
</dbReference>
<protein>
    <submittedName>
        <fullName evidence="8">Methyl-accepting chemotaxis protein</fullName>
    </submittedName>
</protein>
<accession>A0A3D9HJP1</accession>
<evidence type="ECO:0000256" key="2">
    <source>
        <dbReference type="ARBA" id="ARBA00022519"/>
    </source>
</evidence>
<dbReference type="GO" id="GO:0004888">
    <property type="term" value="F:transmembrane signaling receptor activity"/>
    <property type="evidence" value="ECO:0007669"/>
    <property type="project" value="InterPro"/>
</dbReference>
<proteinExistence type="inferred from homology"/>
<reference evidence="8 9" key="1">
    <citation type="submission" date="2018-07" db="EMBL/GenBank/DDBJ databases">
        <title>Genomic Encyclopedia of Type Strains, Phase III (KMG-III): the genomes of soil and plant-associated and newly described type strains.</title>
        <authorList>
            <person name="Whitman W."/>
        </authorList>
    </citation>
    <scope>NUCLEOTIDE SEQUENCE [LARGE SCALE GENOMIC DNA]</scope>
    <source>
        <strain evidence="8 9">CECT 8488</strain>
    </source>
</reference>
<dbReference type="InterPro" id="IPR000727">
    <property type="entry name" value="T_SNARE_dom"/>
</dbReference>
<evidence type="ECO:0000256" key="5">
    <source>
        <dbReference type="PROSITE-ProRule" id="PRU00284"/>
    </source>
</evidence>
<dbReference type="RefSeq" id="WP_115936905.1">
    <property type="nucleotide sequence ID" value="NZ_QRDW01000005.1"/>
</dbReference>
<dbReference type="OrthoDB" id="2489132at2"/>
<evidence type="ECO:0000313" key="9">
    <source>
        <dbReference type="Proteomes" id="UP000256845"/>
    </source>
</evidence>
<feature type="domain" description="Methyl-accepting transducer" evidence="6">
    <location>
        <begin position="62"/>
        <end position="277"/>
    </location>
</feature>
<dbReference type="Pfam" id="PF00015">
    <property type="entry name" value="MCPsignal"/>
    <property type="match status" value="1"/>
</dbReference>
<evidence type="ECO:0000259" key="7">
    <source>
        <dbReference type="PROSITE" id="PS50192"/>
    </source>
</evidence>
<dbReference type="AlphaFoldDB" id="A0A3D9HJP1"/>
<feature type="domain" description="T-SNARE coiled-coil homology" evidence="7">
    <location>
        <begin position="207"/>
        <end position="269"/>
    </location>
</feature>
<dbReference type="PRINTS" id="PR00260">
    <property type="entry name" value="CHEMTRNSDUCR"/>
</dbReference>
<dbReference type="Proteomes" id="UP000256845">
    <property type="component" value="Unassembled WGS sequence"/>
</dbReference>
<keyword evidence="9" id="KW-1185">Reference proteome</keyword>
<sequence length="575" mass="63022">MNRVIENMDMSALDARGDDVTLAERGAYAAQRDLRTLGDALQGEFDGTVNEAQKEGTATKEASAQTRAALGEVSTLTNRLQQEAETATGNVDAMAAATEEMNASIEQVGDHVQKTAEGARGASREAQEARETIDTLAKASDKIGDVVKLIEGIAGQTNLLALNATIEAARAGEAGKGFAVVANEVKSLAQQTANATRDITDQVNEIQSVTHRVVEVIEGITKVITDVEHFSEEVADRVREQVSAVREIGENAHRAAQSTRTVTETLSEATDRIANVTELTAEQDAHTAKMQELVEALDQRLRTAVSESQSAEHVRLRHLPFHLDVTVEGSSSSGRLYNLSTDGAILRLADELAVDANRFSLELLPIGKLDALAESQADGTYQLRFPEQEKDRIRDFLDAMIAIDQPIIAYGMKTARAISERFEKALQKGEISDQTLFDQDYQPVEGSNPLQHLTGYLDFTDRVLPDFQEPALEFDPRITFCAAVDTNGYLPTHNKIYNHPQRPDDPVWNAGNCRNRRIFLDRTGQAAGKNTKPYLLQSYLRDMGGGNFVLMKDLSCPITVNGRIWGNIRLGYKPN</sequence>
<dbReference type="PROSITE" id="PS50111">
    <property type="entry name" value="CHEMOTAXIS_TRANSDUC_2"/>
    <property type="match status" value="1"/>
</dbReference>